<dbReference type="AlphaFoldDB" id="A0A3A1YE16"/>
<comment type="caution">
    <text evidence="1">The sequence shown here is derived from an EMBL/GenBank/DDBJ whole genome shotgun (WGS) entry which is preliminary data.</text>
</comment>
<dbReference type="GO" id="GO:0006109">
    <property type="term" value="P:regulation of carbohydrate metabolic process"/>
    <property type="evidence" value="ECO:0007669"/>
    <property type="project" value="InterPro"/>
</dbReference>
<keyword evidence="2" id="KW-1185">Reference proteome</keyword>
<reference evidence="1 2" key="1">
    <citation type="submission" date="2017-08" db="EMBL/GenBank/DDBJ databases">
        <title>Reclassification of Bisgaard taxon 37 and 44.</title>
        <authorList>
            <person name="Christensen H."/>
        </authorList>
    </citation>
    <scope>NUCLEOTIDE SEQUENCE [LARGE SCALE GENOMIC DNA]</scope>
    <source>
        <strain evidence="1 2">B96_3</strain>
    </source>
</reference>
<dbReference type="SUPFAM" id="SSF117130">
    <property type="entry name" value="CsrA-like"/>
    <property type="match status" value="1"/>
</dbReference>
<dbReference type="InterPro" id="IPR036107">
    <property type="entry name" value="CsrA_sf"/>
</dbReference>
<gene>
    <name evidence="1" type="ORF">CKF54_00570</name>
</gene>
<proteinExistence type="predicted"/>
<dbReference type="GO" id="GO:0006402">
    <property type="term" value="P:mRNA catabolic process"/>
    <property type="evidence" value="ECO:0007669"/>
    <property type="project" value="InterPro"/>
</dbReference>
<evidence type="ECO:0000313" key="1">
    <source>
        <dbReference type="EMBL" id="RIY34424.1"/>
    </source>
</evidence>
<name>A0A3A1YE16_9GAMM</name>
<dbReference type="EMBL" id="NRHC01000003">
    <property type="protein sequence ID" value="RIY34424.1"/>
    <property type="molecule type" value="Genomic_DNA"/>
</dbReference>
<dbReference type="RefSeq" id="WP_119524308.1">
    <property type="nucleotide sequence ID" value="NZ_NRHC01000003.1"/>
</dbReference>
<dbReference type="Gene3D" id="2.60.40.4380">
    <property type="entry name" value="Translational regulator CsrA"/>
    <property type="match status" value="1"/>
</dbReference>
<sequence length="61" mass="6856">MTKLLVKRKAGQRIRINADTEIMVADIKSNCVYIIVSSPNNNLVTIVKDNPVLDENENKKS</sequence>
<evidence type="ECO:0008006" key="3">
    <source>
        <dbReference type="Google" id="ProtNLM"/>
    </source>
</evidence>
<dbReference type="GO" id="GO:0003723">
    <property type="term" value="F:RNA binding"/>
    <property type="evidence" value="ECO:0007669"/>
    <property type="project" value="InterPro"/>
</dbReference>
<dbReference type="OrthoDB" id="5690663at2"/>
<protein>
    <recommendedName>
        <fullName evidence="3">Carbon storage regulator</fullName>
    </recommendedName>
</protein>
<dbReference type="Proteomes" id="UP000265691">
    <property type="component" value="Unassembled WGS sequence"/>
</dbReference>
<evidence type="ECO:0000313" key="2">
    <source>
        <dbReference type="Proteomes" id="UP000265691"/>
    </source>
</evidence>
<organism evidence="1 2">
    <name type="scientific">Psittacicella hinzii</name>
    <dbReference type="NCBI Taxonomy" id="2028575"/>
    <lineage>
        <taxon>Bacteria</taxon>
        <taxon>Pseudomonadati</taxon>
        <taxon>Pseudomonadota</taxon>
        <taxon>Gammaproteobacteria</taxon>
        <taxon>Pasteurellales</taxon>
        <taxon>Psittacicellaceae</taxon>
        <taxon>Psittacicella</taxon>
    </lineage>
</organism>
<accession>A0A3A1YE16</accession>